<protein>
    <submittedName>
        <fullName evidence="2">Uncharacterized protein</fullName>
    </submittedName>
</protein>
<name>A0A382LEW5_9ZZZZ</name>
<keyword evidence="1" id="KW-0812">Transmembrane</keyword>
<dbReference type="EMBL" id="UINC01086184">
    <property type="protein sequence ID" value="SVC34415.1"/>
    <property type="molecule type" value="Genomic_DNA"/>
</dbReference>
<feature type="transmembrane region" description="Helical" evidence="1">
    <location>
        <begin position="6"/>
        <end position="29"/>
    </location>
</feature>
<feature type="transmembrane region" description="Helical" evidence="1">
    <location>
        <begin position="41"/>
        <end position="62"/>
    </location>
</feature>
<accession>A0A382LEW5</accession>
<proteinExistence type="predicted"/>
<gene>
    <name evidence="2" type="ORF">METZ01_LOCUS287269</name>
</gene>
<sequence>MFGKLGILISILVLVLLFYIVISLGAGAFSKDKLKPETKKYLKSVNILLIIISVVGTILVLFL</sequence>
<keyword evidence="1" id="KW-0472">Membrane</keyword>
<evidence type="ECO:0000256" key="1">
    <source>
        <dbReference type="SAM" id="Phobius"/>
    </source>
</evidence>
<keyword evidence="1" id="KW-1133">Transmembrane helix</keyword>
<reference evidence="2" key="1">
    <citation type="submission" date="2018-05" db="EMBL/GenBank/DDBJ databases">
        <authorList>
            <person name="Lanie J.A."/>
            <person name="Ng W.-L."/>
            <person name="Kazmierczak K.M."/>
            <person name="Andrzejewski T.M."/>
            <person name="Davidsen T.M."/>
            <person name="Wayne K.J."/>
            <person name="Tettelin H."/>
            <person name="Glass J.I."/>
            <person name="Rusch D."/>
            <person name="Podicherti R."/>
            <person name="Tsui H.-C.T."/>
            <person name="Winkler M.E."/>
        </authorList>
    </citation>
    <scope>NUCLEOTIDE SEQUENCE</scope>
</reference>
<evidence type="ECO:0000313" key="2">
    <source>
        <dbReference type="EMBL" id="SVC34415.1"/>
    </source>
</evidence>
<dbReference type="AlphaFoldDB" id="A0A382LEW5"/>
<organism evidence="2">
    <name type="scientific">marine metagenome</name>
    <dbReference type="NCBI Taxonomy" id="408172"/>
    <lineage>
        <taxon>unclassified sequences</taxon>
        <taxon>metagenomes</taxon>
        <taxon>ecological metagenomes</taxon>
    </lineage>
</organism>